<dbReference type="FunFam" id="3.40.50.720:FF:000050">
    <property type="entry name" value="D-lactate dehydrogenase"/>
    <property type="match status" value="1"/>
</dbReference>
<feature type="domain" description="D-isomer specific 2-hydroxyacid dehydrogenase NAD-binding" evidence="6">
    <location>
        <begin position="111"/>
        <end position="298"/>
    </location>
</feature>
<comment type="caution">
    <text evidence="7">The sequence shown here is derived from an EMBL/GenBank/DDBJ whole genome shotgun (WGS) entry which is preliminary data.</text>
</comment>
<evidence type="ECO:0000256" key="4">
    <source>
        <dbReference type="RuleBase" id="RU003719"/>
    </source>
</evidence>
<organism evidence="7 8">
    <name type="scientific">Vibrio diazotrophicus</name>
    <dbReference type="NCBI Taxonomy" id="685"/>
    <lineage>
        <taxon>Bacteria</taxon>
        <taxon>Pseudomonadati</taxon>
        <taxon>Pseudomonadota</taxon>
        <taxon>Gammaproteobacteria</taxon>
        <taxon>Vibrionales</taxon>
        <taxon>Vibrionaceae</taxon>
        <taxon>Vibrio</taxon>
    </lineage>
</organism>
<dbReference type="InterPro" id="IPR006140">
    <property type="entry name" value="D-isomer_DH_NAD-bd"/>
</dbReference>
<dbReference type="InterPro" id="IPR058205">
    <property type="entry name" value="D-LDH-like"/>
</dbReference>
<dbReference type="PANTHER" id="PTHR43026:SF1">
    <property type="entry name" value="2-HYDROXYACID DEHYDROGENASE HOMOLOG 1-RELATED"/>
    <property type="match status" value="1"/>
</dbReference>
<proteinExistence type="inferred from homology"/>
<evidence type="ECO:0000259" key="5">
    <source>
        <dbReference type="Pfam" id="PF00389"/>
    </source>
</evidence>
<dbReference type="InterPro" id="IPR029752">
    <property type="entry name" value="D-isomer_DH_CS1"/>
</dbReference>
<dbReference type="PANTHER" id="PTHR43026">
    <property type="entry name" value="2-HYDROXYACID DEHYDROGENASE HOMOLOG 1-RELATED"/>
    <property type="match status" value="1"/>
</dbReference>
<sequence length="329" mass="36418">MINIAFFSTKSYDQVSFEQVKNREDISYHFHDFLLTSKTAQIAKGCEVVCAFVNDDLSREVIEQLASYGVKMIAMRCAGFNNVDLDAAKEFNIAVARVPAYSPEAIAEHAVGLMMTLNRRFHKAYQRTREANFSLEGLVGFNFHGRTAGIIGTGKIGLATIRILKGLGMNVLCYDPFPSDVARELGASYCSLNDLIEQSDVISLHCPMTPDNYHLLDKAAFDNMKHGVMIINTSRGELLDSSAAIESLKEGHIGALGLDVYEAEKDLFFQDKSNDVIVDDVFRRLSACHNVIFTGHQAFLTSDALDNIAVTTLNNIDAFIHSKPNSNFL</sequence>
<dbReference type="Pfam" id="PF00389">
    <property type="entry name" value="2-Hacid_dh"/>
    <property type="match status" value="1"/>
</dbReference>
<dbReference type="CDD" id="cd12183">
    <property type="entry name" value="LDH_like_2"/>
    <property type="match status" value="1"/>
</dbReference>
<keyword evidence="3" id="KW-0520">NAD</keyword>
<dbReference type="SUPFAM" id="SSF51735">
    <property type="entry name" value="NAD(P)-binding Rossmann-fold domains"/>
    <property type="match status" value="1"/>
</dbReference>
<dbReference type="AlphaFoldDB" id="A0A2J8I8B0"/>
<dbReference type="RefSeq" id="WP_102965221.1">
    <property type="nucleotide sequence ID" value="NZ_POSK01000001.1"/>
</dbReference>
<dbReference type="GO" id="GO:0008720">
    <property type="term" value="F:D-lactate dehydrogenase (NAD+) activity"/>
    <property type="evidence" value="ECO:0007669"/>
    <property type="project" value="UniProtKB-EC"/>
</dbReference>
<feature type="domain" description="D-isomer specific 2-hydroxyacid dehydrogenase catalytic" evidence="5">
    <location>
        <begin position="7"/>
        <end position="327"/>
    </location>
</feature>
<name>A0A2J8I8B0_VIBDI</name>
<keyword evidence="2 4" id="KW-0560">Oxidoreductase</keyword>
<comment type="similarity">
    <text evidence="1 4">Belongs to the D-isomer specific 2-hydroxyacid dehydrogenase family.</text>
</comment>
<dbReference type="InterPro" id="IPR036291">
    <property type="entry name" value="NAD(P)-bd_dom_sf"/>
</dbReference>
<dbReference type="EC" id="1.1.1.28" evidence="7"/>
<dbReference type="EMBL" id="POSK01000001">
    <property type="protein sequence ID" value="PNI06760.1"/>
    <property type="molecule type" value="Genomic_DNA"/>
</dbReference>
<dbReference type="Gene3D" id="3.40.50.720">
    <property type="entry name" value="NAD(P)-binding Rossmann-like Domain"/>
    <property type="match status" value="2"/>
</dbReference>
<evidence type="ECO:0000313" key="8">
    <source>
        <dbReference type="Proteomes" id="UP000236449"/>
    </source>
</evidence>
<dbReference type="InterPro" id="IPR006139">
    <property type="entry name" value="D-isomer_2_OHA_DH_cat_dom"/>
</dbReference>
<dbReference type="PROSITE" id="PS00671">
    <property type="entry name" value="D_2_HYDROXYACID_DH_3"/>
    <property type="match status" value="1"/>
</dbReference>
<evidence type="ECO:0000256" key="1">
    <source>
        <dbReference type="ARBA" id="ARBA00005854"/>
    </source>
</evidence>
<reference evidence="7 8" key="1">
    <citation type="submission" date="2018-01" db="EMBL/GenBank/DDBJ databases">
        <title>Draft genome sequences of six Vibrio diazotrophicus strains isolated from deep-sea sediments of the Baltic Sea.</title>
        <authorList>
            <person name="Castillo D."/>
            <person name="Vandieken V."/>
            <person name="Chiang O."/>
            <person name="Middelboe M."/>
        </authorList>
    </citation>
    <scope>NUCLEOTIDE SEQUENCE [LARGE SCALE GENOMIC DNA]</scope>
    <source>
        <strain evidence="7 8">60.27F</strain>
    </source>
</reference>
<evidence type="ECO:0000259" key="6">
    <source>
        <dbReference type="Pfam" id="PF02826"/>
    </source>
</evidence>
<accession>A0A2J8I8B0</accession>
<dbReference type="SUPFAM" id="SSF52283">
    <property type="entry name" value="Formate/glycerate dehydrogenase catalytic domain-like"/>
    <property type="match status" value="1"/>
</dbReference>
<dbReference type="InterPro" id="IPR029753">
    <property type="entry name" value="D-isomer_DH_CS"/>
</dbReference>
<dbReference type="GO" id="GO:0051287">
    <property type="term" value="F:NAD binding"/>
    <property type="evidence" value="ECO:0007669"/>
    <property type="project" value="InterPro"/>
</dbReference>
<evidence type="ECO:0000313" key="7">
    <source>
        <dbReference type="EMBL" id="PNI06760.1"/>
    </source>
</evidence>
<dbReference type="Pfam" id="PF02826">
    <property type="entry name" value="2-Hacid_dh_C"/>
    <property type="match status" value="1"/>
</dbReference>
<dbReference type="PROSITE" id="PS00065">
    <property type="entry name" value="D_2_HYDROXYACID_DH_1"/>
    <property type="match status" value="1"/>
</dbReference>
<dbReference type="OrthoDB" id="9805416at2"/>
<protein>
    <submittedName>
        <fullName evidence="7">2-hydroxyacid dehydrogenase</fullName>
        <ecNumber evidence="7">1.1.1.28</ecNumber>
    </submittedName>
</protein>
<dbReference type="PROSITE" id="PS00670">
    <property type="entry name" value="D_2_HYDROXYACID_DH_2"/>
    <property type="match status" value="1"/>
</dbReference>
<gene>
    <name evidence="7" type="ORF">C1N32_01775</name>
</gene>
<evidence type="ECO:0000256" key="3">
    <source>
        <dbReference type="ARBA" id="ARBA00023027"/>
    </source>
</evidence>
<dbReference type="Proteomes" id="UP000236449">
    <property type="component" value="Unassembled WGS sequence"/>
</dbReference>
<evidence type="ECO:0000256" key="2">
    <source>
        <dbReference type="ARBA" id="ARBA00023002"/>
    </source>
</evidence>